<organism evidence="20 21">
    <name type="scientific">Drosophila mojavensis</name>
    <name type="common">Fruit fly</name>
    <dbReference type="NCBI Taxonomy" id="7230"/>
    <lineage>
        <taxon>Eukaryota</taxon>
        <taxon>Metazoa</taxon>
        <taxon>Ecdysozoa</taxon>
        <taxon>Arthropoda</taxon>
        <taxon>Hexapoda</taxon>
        <taxon>Insecta</taxon>
        <taxon>Pterygota</taxon>
        <taxon>Neoptera</taxon>
        <taxon>Endopterygota</taxon>
        <taxon>Diptera</taxon>
        <taxon>Brachycera</taxon>
        <taxon>Muscomorpha</taxon>
        <taxon>Ephydroidea</taxon>
        <taxon>Drosophilidae</taxon>
        <taxon>Drosophila</taxon>
    </lineage>
</organism>
<evidence type="ECO:0000256" key="11">
    <source>
        <dbReference type="ARBA" id="ARBA00047669"/>
    </source>
</evidence>
<evidence type="ECO:0000256" key="10">
    <source>
        <dbReference type="ARBA" id="ARBA00023295"/>
    </source>
</evidence>
<evidence type="ECO:0000256" key="6">
    <source>
        <dbReference type="ARBA" id="ARBA00022837"/>
    </source>
</evidence>
<dbReference type="OrthoDB" id="8118055at2759"/>
<comment type="subcellular location">
    <subcellularLocation>
        <location evidence="14">Endomembrane system</location>
        <topology evidence="14">Single-pass type II membrane protein</topology>
    </subcellularLocation>
</comment>
<dbReference type="KEGG" id="dmo:Dmoj_GI15126"/>
<protein>
    <recommendedName>
        <fullName evidence="18">alpha-1,2-Mannosidase</fullName>
        <ecNumber evidence="18">3.2.1.-</ecNumber>
    </recommendedName>
</protein>
<comment type="cofactor">
    <cofactor evidence="1 16">
        <name>Ca(2+)</name>
        <dbReference type="ChEBI" id="CHEBI:29108"/>
    </cofactor>
</comment>
<feature type="disulfide bond" evidence="17">
    <location>
        <begin position="472"/>
        <end position="504"/>
    </location>
</feature>
<dbReference type="GO" id="GO:0005783">
    <property type="term" value="C:endoplasmic reticulum"/>
    <property type="evidence" value="ECO:0007669"/>
    <property type="project" value="TreeGrafter"/>
</dbReference>
<dbReference type="AlphaFoldDB" id="B4L336"/>
<keyword evidence="19" id="KW-1133">Transmembrane helix</keyword>
<dbReference type="GO" id="GO:0004571">
    <property type="term" value="F:mannosyl-oligosaccharide 1,2-alpha-mannosidase activity"/>
    <property type="evidence" value="ECO:0007669"/>
    <property type="project" value="UniProtKB-EC"/>
</dbReference>
<feature type="active site" evidence="15">
    <location>
        <position position="409"/>
    </location>
</feature>
<evidence type="ECO:0000256" key="2">
    <source>
        <dbReference type="ARBA" id="ARBA00004922"/>
    </source>
</evidence>
<evidence type="ECO:0000256" key="8">
    <source>
        <dbReference type="ARBA" id="ARBA00023136"/>
    </source>
</evidence>
<keyword evidence="5 18" id="KW-0378">Hydrolase</keyword>
<dbReference type="HOGENOM" id="CLU_003818_3_2_1"/>
<keyword evidence="6 16" id="KW-0106">Calcium</keyword>
<dbReference type="GO" id="GO:0000139">
    <property type="term" value="C:Golgi membrane"/>
    <property type="evidence" value="ECO:0007669"/>
    <property type="project" value="TreeGrafter"/>
</dbReference>
<dbReference type="PANTHER" id="PTHR11742:SF6">
    <property type="entry name" value="MANNOSYL-OLIGOSACCHARIDE ALPHA-1,2-MANNOSIDASE IA-RELATED"/>
    <property type="match status" value="1"/>
</dbReference>
<keyword evidence="10 18" id="KW-0326">Glycosidase</keyword>
<reference evidence="20 21" key="1">
    <citation type="journal article" date="2007" name="Nature">
        <title>Evolution of genes and genomes on the Drosophila phylogeny.</title>
        <authorList>
            <consortium name="Drosophila 12 Genomes Consortium"/>
            <person name="Clark A.G."/>
            <person name="Eisen M.B."/>
            <person name="Smith D.R."/>
            <person name="Bergman C.M."/>
            <person name="Oliver B."/>
            <person name="Markow T.A."/>
            <person name="Kaufman T.C."/>
            <person name="Kellis M."/>
            <person name="Gelbart W."/>
            <person name="Iyer V.N."/>
            <person name="Pollard D.A."/>
            <person name="Sackton T.B."/>
            <person name="Larracuente A.M."/>
            <person name="Singh N.D."/>
            <person name="Abad J.P."/>
            <person name="Abt D.N."/>
            <person name="Adryan B."/>
            <person name="Aguade M."/>
            <person name="Akashi H."/>
            <person name="Anderson W.W."/>
            <person name="Aquadro C.F."/>
            <person name="Ardell D.H."/>
            <person name="Arguello R."/>
            <person name="Artieri C.G."/>
            <person name="Barbash D.A."/>
            <person name="Barker D."/>
            <person name="Barsanti P."/>
            <person name="Batterham P."/>
            <person name="Batzoglou S."/>
            <person name="Begun D."/>
            <person name="Bhutkar A."/>
            <person name="Blanco E."/>
            <person name="Bosak S.A."/>
            <person name="Bradley R.K."/>
            <person name="Brand A.D."/>
            <person name="Brent M.R."/>
            <person name="Brooks A.N."/>
            <person name="Brown R.H."/>
            <person name="Butlin R.K."/>
            <person name="Caggese C."/>
            <person name="Calvi B.R."/>
            <person name="Bernardo de Carvalho A."/>
            <person name="Caspi A."/>
            <person name="Castrezana S."/>
            <person name="Celniker S.E."/>
            <person name="Chang J.L."/>
            <person name="Chapple C."/>
            <person name="Chatterji S."/>
            <person name="Chinwalla A."/>
            <person name="Civetta A."/>
            <person name="Clifton S.W."/>
            <person name="Comeron J.M."/>
            <person name="Costello J.C."/>
            <person name="Coyne J.A."/>
            <person name="Daub J."/>
            <person name="David R.G."/>
            <person name="Delcher A.L."/>
            <person name="Delehaunty K."/>
            <person name="Do C.B."/>
            <person name="Ebling H."/>
            <person name="Edwards K."/>
            <person name="Eickbush T."/>
            <person name="Evans J.D."/>
            <person name="Filipski A."/>
            <person name="Findeiss S."/>
            <person name="Freyhult E."/>
            <person name="Fulton L."/>
            <person name="Fulton R."/>
            <person name="Garcia A.C."/>
            <person name="Gardiner A."/>
            <person name="Garfield D.A."/>
            <person name="Garvin B.E."/>
            <person name="Gibson G."/>
            <person name="Gilbert D."/>
            <person name="Gnerre S."/>
            <person name="Godfrey J."/>
            <person name="Good R."/>
            <person name="Gotea V."/>
            <person name="Gravely B."/>
            <person name="Greenberg A.J."/>
            <person name="Griffiths-Jones S."/>
            <person name="Gross S."/>
            <person name="Guigo R."/>
            <person name="Gustafson E.A."/>
            <person name="Haerty W."/>
            <person name="Hahn M.W."/>
            <person name="Halligan D.L."/>
            <person name="Halpern A.L."/>
            <person name="Halter G.M."/>
            <person name="Han M.V."/>
            <person name="Heger A."/>
            <person name="Hillier L."/>
            <person name="Hinrichs A.S."/>
            <person name="Holmes I."/>
            <person name="Hoskins R.A."/>
            <person name="Hubisz M.J."/>
            <person name="Hultmark D."/>
            <person name="Huntley M.A."/>
            <person name="Jaffe D.B."/>
            <person name="Jagadeeshan S."/>
            <person name="Jeck W.R."/>
            <person name="Johnson J."/>
            <person name="Jones C.D."/>
            <person name="Jordan W.C."/>
            <person name="Karpen G.H."/>
            <person name="Kataoka E."/>
            <person name="Keightley P.D."/>
            <person name="Kheradpour P."/>
            <person name="Kirkness E.F."/>
            <person name="Koerich L.B."/>
            <person name="Kristiansen K."/>
            <person name="Kudrna D."/>
            <person name="Kulathinal R.J."/>
            <person name="Kumar S."/>
            <person name="Kwok R."/>
            <person name="Lander E."/>
            <person name="Langley C.H."/>
            <person name="Lapoint R."/>
            <person name="Lazzaro B.P."/>
            <person name="Lee S.J."/>
            <person name="Levesque L."/>
            <person name="Li R."/>
            <person name="Lin C.F."/>
            <person name="Lin M.F."/>
            <person name="Lindblad-Toh K."/>
            <person name="Llopart A."/>
            <person name="Long M."/>
            <person name="Low L."/>
            <person name="Lozovsky E."/>
            <person name="Lu J."/>
            <person name="Luo M."/>
            <person name="Machado C.A."/>
            <person name="Makalowski W."/>
            <person name="Marzo M."/>
            <person name="Matsuda M."/>
            <person name="Matzkin L."/>
            <person name="McAllister B."/>
            <person name="McBride C.S."/>
            <person name="McKernan B."/>
            <person name="McKernan K."/>
            <person name="Mendez-Lago M."/>
            <person name="Minx P."/>
            <person name="Mollenhauer M.U."/>
            <person name="Montooth K."/>
            <person name="Mount S.M."/>
            <person name="Mu X."/>
            <person name="Myers E."/>
            <person name="Negre B."/>
            <person name="Newfeld S."/>
            <person name="Nielsen R."/>
            <person name="Noor M.A."/>
            <person name="O'Grady P."/>
            <person name="Pachter L."/>
            <person name="Papaceit M."/>
            <person name="Parisi M.J."/>
            <person name="Parisi M."/>
            <person name="Parts L."/>
            <person name="Pedersen J.S."/>
            <person name="Pesole G."/>
            <person name="Phillippy A.M."/>
            <person name="Ponting C.P."/>
            <person name="Pop M."/>
            <person name="Porcelli D."/>
            <person name="Powell J.R."/>
            <person name="Prohaska S."/>
            <person name="Pruitt K."/>
            <person name="Puig M."/>
            <person name="Quesneville H."/>
            <person name="Ram K.R."/>
            <person name="Rand D."/>
            <person name="Rasmussen M.D."/>
            <person name="Reed L.K."/>
            <person name="Reenan R."/>
            <person name="Reily A."/>
            <person name="Remington K.A."/>
            <person name="Rieger T.T."/>
            <person name="Ritchie M.G."/>
            <person name="Robin C."/>
            <person name="Rogers Y.H."/>
            <person name="Rohde C."/>
            <person name="Rozas J."/>
            <person name="Rubenfield M.J."/>
            <person name="Ruiz A."/>
            <person name="Russo S."/>
            <person name="Salzberg S.L."/>
            <person name="Sanchez-Gracia A."/>
            <person name="Saranga D.J."/>
            <person name="Sato H."/>
            <person name="Schaeffer S.W."/>
            <person name="Schatz M.C."/>
            <person name="Schlenke T."/>
            <person name="Schwartz R."/>
            <person name="Segarra C."/>
            <person name="Singh R.S."/>
            <person name="Sirot L."/>
            <person name="Sirota M."/>
            <person name="Sisneros N.B."/>
            <person name="Smith C.D."/>
            <person name="Smith T.F."/>
            <person name="Spieth J."/>
            <person name="Stage D.E."/>
            <person name="Stark A."/>
            <person name="Stephan W."/>
            <person name="Strausberg R.L."/>
            <person name="Strempel S."/>
            <person name="Sturgill D."/>
            <person name="Sutton G."/>
            <person name="Sutton G.G."/>
            <person name="Tao W."/>
            <person name="Teichmann S."/>
            <person name="Tobari Y.N."/>
            <person name="Tomimura Y."/>
            <person name="Tsolas J.M."/>
            <person name="Valente V.L."/>
            <person name="Venter E."/>
            <person name="Venter J.C."/>
            <person name="Vicario S."/>
            <person name="Vieira F.G."/>
            <person name="Vilella A.J."/>
            <person name="Villasante A."/>
            <person name="Walenz B."/>
            <person name="Wang J."/>
            <person name="Wasserman M."/>
            <person name="Watts T."/>
            <person name="Wilson D."/>
            <person name="Wilson R.K."/>
            <person name="Wing R.A."/>
            <person name="Wolfner M.F."/>
            <person name="Wong A."/>
            <person name="Wong G.K."/>
            <person name="Wu C.I."/>
            <person name="Wu G."/>
            <person name="Yamamoto D."/>
            <person name="Yang H.P."/>
            <person name="Yang S.P."/>
            <person name="Yorke J.A."/>
            <person name="Yoshida K."/>
            <person name="Zdobnov E."/>
            <person name="Zhang P."/>
            <person name="Zhang Y."/>
            <person name="Zimin A.V."/>
            <person name="Baldwin J."/>
            <person name="Abdouelleil A."/>
            <person name="Abdulkadir J."/>
            <person name="Abebe A."/>
            <person name="Abera B."/>
            <person name="Abreu J."/>
            <person name="Acer S.C."/>
            <person name="Aftuck L."/>
            <person name="Alexander A."/>
            <person name="An P."/>
            <person name="Anderson E."/>
            <person name="Anderson S."/>
            <person name="Arachi H."/>
            <person name="Azer M."/>
            <person name="Bachantsang P."/>
            <person name="Barry A."/>
            <person name="Bayul T."/>
            <person name="Berlin A."/>
            <person name="Bessette D."/>
            <person name="Bloom T."/>
            <person name="Blye J."/>
            <person name="Boguslavskiy L."/>
            <person name="Bonnet C."/>
            <person name="Boukhgalter B."/>
            <person name="Bourzgui I."/>
            <person name="Brown A."/>
            <person name="Cahill P."/>
            <person name="Channer S."/>
            <person name="Cheshatsang Y."/>
            <person name="Chuda L."/>
            <person name="Citroen M."/>
            <person name="Collymore A."/>
            <person name="Cooke P."/>
            <person name="Costello M."/>
            <person name="D'Aco K."/>
            <person name="Daza R."/>
            <person name="De Haan G."/>
            <person name="DeGray S."/>
            <person name="DeMaso C."/>
            <person name="Dhargay N."/>
            <person name="Dooley K."/>
            <person name="Dooley E."/>
            <person name="Doricent M."/>
            <person name="Dorje P."/>
            <person name="Dorjee K."/>
            <person name="Dupes A."/>
            <person name="Elong R."/>
            <person name="Falk J."/>
            <person name="Farina A."/>
            <person name="Faro S."/>
            <person name="Ferguson D."/>
            <person name="Fisher S."/>
            <person name="Foley C.D."/>
            <person name="Franke A."/>
            <person name="Friedrich D."/>
            <person name="Gadbois L."/>
            <person name="Gearin G."/>
            <person name="Gearin C.R."/>
            <person name="Giannoukos G."/>
            <person name="Goode T."/>
            <person name="Graham J."/>
            <person name="Grandbois E."/>
            <person name="Grewal S."/>
            <person name="Gyaltsen K."/>
            <person name="Hafez N."/>
            <person name="Hagos B."/>
            <person name="Hall J."/>
            <person name="Henson C."/>
            <person name="Hollinger A."/>
            <person name="Honan T."/>
            <person name="Huard M.D."/>
            <person name="Hughes L."/>
            <person name="Hurhula B."/>
            <person name="Husby M.E."/>
            <person name="Kamat A."/>
            <person name="Kanga B."/>
            <person name="Kashin S."/>
            <person name="Khazanovich D."/>
            <person name="Kisner P."/>
            <person name="Lance K."/>
            <person name="Lara M."/>
            <person name="Lee W."/>
            <person name="Lennon N."/>
            <person name="Letendre F."/>
            <person name="LeVine R."/>
            <person name="Lipovsky A."/>
            <person name="Liu X."/>
            <person name="Liu J."/>
            <person name="Liu S."/>
            <person name="Lokyitsang T."/>
            <person name="Lokyitsang Y."/>
            <person name="Lubonja R."/>
            <person name="Lui A."/>
            <person name="MacDonald P."/>
            <person name="Magnisalis V."/>
            <person name="Maru K."/>
            <person name="Matthews C."/>
            <person name="McCusker W."/>
            <person name="McDonough S."/>
            <person name="Mehta T."/>
            <person name="Meldrim J."/>
            <person name="Meneus L."/>
            <person name="Mihai O."/>
            <person name="Mihalev A."/>
            <person name="Mihova T."/>
            <person name="Mittelman R."/>
            <person name="Mlenga V."/>
            <person name="Montmayeur A."/>
            <person name="Mulrain L."/>
            <person name="Navidi A."/>
            <person name="Naylor J."/>
            <person name="Negash T."/>
            <person name="Nguyen T."/>
            <person name="Nguyen N."/>
            <person name="Nicol R."/>
            <person name="Norbu C."/>
            <person name="Norbu N."/>
            <person name="Novod N."/>
            <person name="O'Neill B."/>
            <person name="Osman S."/>
            <person name="Markiewicz E."/>
            <person name="Oyono O.L."/>
            <person name="Patti C."/>
            <person name="Phunkhang P."/>
            <person name="Pierre F."/>
            <person name="Priest M."/>
            <person name="Raghuraman S."/>
            <person name="Rege F."/>
            <person name="Reyes R."/>
            <person name="Rise C."/>
            <person name="Rogov P."/>
            <person name="Ross K."/>
            <person name="Ryan E."/>
            <person name="Settipalli S."/>
            <person name="Shea T."/>
            <person name="Sherpa N."/>
            <person name="Shi L."/>
            <person name="Shih D."/>
            <person name="Sparrow T."/>
            <person name="Spaulding J."/>
            <person name="Stalker J."/>
            <person name="Stange-Thomann N."/>
            <person name="Stavropoulos S."/>
            <person name="Stone C."/>
            <person name="Strader C."/>
            <person name="Tesfaye S."/>
            <person name="Thomson T."/>
            <person name="Thoulutsang Y."/>
            <person name="Thoulutsang D."/>
            <person name="Topham K."/>
            <person name="Topping I."/>
            <person name="Tsamla T."/>
            <person name="Vassiliev H."/>
            <person name="Vo A."/>
            <person name="Wangchuk T."/>
            <person name="Wangdi T."/>
            <person name="Weiand M."/>
            <person name="Wilkinson J."/>
            <person name="Wilson A."/>
            <person name="Yadav S."/>
            <person name="Young G."/>
            <person name="Yu Q."/>
            <person name="Zembek L."/>
            <person name="Zhong D."/>
            <person name="Zimmer A."/>
            <person name="Zwirko Z."/>
            <person name="Jaffe D.B."/>
            <person name="Alvarez P."/>
            <person name="Brockman W."/>
            <person name="Butler J."/>
            <person name="Chin C."/>
            <person name="Gnerre S."/>
            <person name="Grabherr M."/>
            <person name="Kleber M."/>
            <person name="Mauceli E."/>
            <person name="MacCallum I."/>
        </authorList>
    </citation>
    <scope>NUCLEOTIDE SEQUENCE [LARGE SCALE GENOMIC DNA]</scope>
    <source>
        <strain evidence="20">TSC#15081-1352.22</strain>
        <strain evidence="21">Tucson 15081-1352.22</strain>
    </source>
</reference>
<reference evidence="20" key="3">
    <citation type="submission" date="2015-11" db="EMBL/GenBank/DDBJ databases">
        <authorList>
            <consortium name="FlyBase"/>
        </authorList>
    </citation>
    <scope>NUCLEOTIDE SEQUENCE</scope>
    <source>
        <strain evidence="20">TSC#15081-1352.22</strain>
    </source>
</reference>
<keyword evidence="16" id="KW-0479">Metal-binding</keyword>
<comment type="similarity">
    <text evidence="3 18">Belongs to the glycosyl hydrolase 47 family.</text>
</comment>
<evidence type="ECO:0000256" key="4">
    <source>
        <dbReference type="ARBA" id="ARBA00022692"/>
    </source>
</evidence>
<dbReference type="FunFam" id="1.50.10.10:FF:000002">
    <property type="entry name" value="alpha-1,2-Mannosidase"/>
    <property type="match status" value="1"/>
</dbReference>
<evidence type="ECO:0000256" key="9">
    <source>
        <dbReference type="ARBA" id="ARBA00023157"/>
    </source>
</evidence>
<dbReference type="InterPro" id="IPR050749">
    <property type="entry name" value="Glycosyl_Hydrolase_47"/>
</dbReference>
<feature type="active site" evidence="15">
    <location>
        <position position="543"/>
    </location>
</feature>
<evidence type="ECO:0000256" key="17">
    <source>
        <dbReference type="PIRSR" id="PIRSR601382-3"/>
    </source>
</evidence>
<dbReference type="EMBL" id="CH933810">
    <property type="protein sequence ID" value="KRF93896.1"/>
    <property type="molecule type" value="Genomic_DNA"/>
</dbReference>
<evidence type="ECO:0000256" key="12">
    <source>
        <dbReference type="ARBA" id="ARBA00048605"/>
    </source>
</evidence>
<dbReference type="SUPFAM" id="SSF48225">
    <property type="entry name" value="Seven-hairpin glycosidases"/>
    <property type="match status" value="1"/>
</dbReference>
<comment type="pathway">
    <text evidence="2">Protein modification; protein glycosylation.</text>
</comment>
<keyword evidence="7" id="KW-0735">Signal-anchor</keyword>
<dbReference type="EC" id="3.2.1.-" evidence="18"/>
<comment type="catalytic activity">
    <reaction evidence="11">
        <text>N(4)-(alpha-D-Man-(1-&gt;2)-alpha-D-Man-(1-&gt;2)-alpha-D-Man-(1-&gt;3)-[alpha-D-Man-(1-&gt;3)-[alpha-D-Man-(1-&gt;2)-alpha-D-Man-(1-&gt;6)]-alpha-D-Man-(1-&gt;6)]-beta-D-Man-(1-&gt;4)-beta-D-GlcNAc-(1-&gt;4)-beta-D-GlcNAc)-L-asparaginyl-[protein] (N-glucan mannose isomer 8A1,2,3B1,3) + 3 H2O = N(4)-(alpha-D-Man-(1-&gt;3)-[alpha-D-Man-(1-&gt;3)-[alpha-D-Man-(1-&gt;6)]-alpha-D-Man-(1-&gt;6)]-beta-D-Man-(1-&gt;4)-beta-D-GlcNAc-(1-&gt;4)-beta-D-GlcNAc)-L-asparaginyl-[protein] (N-glucan mannose isomer 5A1,2) + 3 beta-D-mannose</text>
        <dbReference type="Rhea" id="RHEA:56028"/>
        <dbReference type="Rhea" id="RHEA-COMP:14358"/>
        <dbReference type="Rhea" id="RHEA-COMP:14367"/>
        <dbReference type="ChEBI" id="CHEBI:15377"/>
        <dbReference type="ChEBI" id="CHEBI:28563"/>
        <dbReference type="ChEBI" id="CHEBI:59087"/>
        <dbReference type="ChEBI" id="CHEBI:60628"/>
        <dbReference type="EC" id="3.2.1.113"/>
    </reaction>
</comment>
<evidence type="ECO:0000256" key="19">
    <source>
        <dbReference type="SAM" id="Phobius"/>
    </source>
</evidence>
<gene>
    <name evidence="20" type="primary">Dmoj\GI15126</name>
    <name evidence="20" type="ORF">Dmoj_GI15126</name>
</gene>
<dbReference type="PANTHER" id="PTHR11742">
    <property type="entry name" value="MANNOSYL-OLIGOSACCHARIDE ALPHA-1,2-MANNOSIDASE-RELATED"/>
    <property type="match status" value="1"/>
</dbReference>
<dbReference type="eggNOG" id="KOG2204">
    <property type="taxonomic scope" value="Eukaryota"/>
</dbReference>
<accession>B4L336</accession>
<dbReference type="Gene3D" id="1.50.10.10">
    <property type="match status" value="1"/>
</dbReference>
<sequence>MYRIGPIGRKSNFHSREKCLIGLVLATLCFLCFGGIFLLPDNFGSERVLLVYKHFQKAGPEIFIPAPPLAAHAPRDEDPHFIGDRQRLQQKISAELGDLLDEPQAAGGDAIAQAPAPLPAAQQEQPLEQDAALDAARAPPRVSLPAAPAAAADHTTNNNNNQLVTEQQLKLPMGLAKDLPGDTNELREKREKIKEMMEHAWHNYKLYAWGKNELRPLSQRPHSGSIFGSYDLGATIVDGLDTLYIMGLQKEYKEGRDWIERRFSLDNISAELSVFETNIRFVGGMLTLYAFTGDPMYKEKAQHVADKLLPAFQTPTGIPYALVNTKTGMAKNYGWASGGSSILSEFGTLHLEFAYLSDITGNPLYRERVQTIRQVLKEIEKPKGLYPNFLNPKTGKWGQQHMSLGALGDSYYEYLLKAWLQSGQTDEEAREMFDDAMLAIIDKMVRVSPNGLTYVSDLKFDRLEHKMDHLACFSGGLFALGAATRQNHHTDKYMEVGKGITNTCHESYIRTPTQLGPEAFRFSEAAEARALRSQEKYYILRPETFESYFVLWRLTHDQKYRDWGWQAVQALEKHCRTPHGYCGLRNVYQQEPQKDDVQQSFFLAETLKYLYLLFSDDSVLPLDEWVFNTEAHPLPIKGANIYYRKAAVTLPASNAS</sequence>
<dbReference type="SMR" id="B4L336"/>
<keyword evidence="4 19" id="KW-0812">Transmembrane</keyword>
<evidence type="ECO:0000256" key="3">
    <source>
        <dbReference type="ARBA" id="ARBA00007658"/>
    </source>
</evidence>
<dbReference type="EMBL" id="CH933810">
    <property type="protein sequence ID" value="EDW06964.1"/>
    <property type="molecule type" value="Genomic_DNA"/>
</dbReference>
<evidence type="ECO:0000256" key="1">
    <source>
        <dbReference type="ARBA" id="ARBA00001913"/>
    </source>
</evidence>
<evidence type="ECO:0000256" key="14">
    <source>
        <dbReference type="ARBA" id="ARBA00060399"/>
    </source>
</evidence>
<dbReference type="Proteomes" id="UP000009192">
    <property type="component" value="Unassembled WGS sequence"/>
</dbReference>
<keyword evidence="9 17" id="KW-1015">Disulfide bond</keyword>
<name>B4L336_DROMO</name>
<dbReference type="InterPro" id="IPR012341">
    <property type="entry name" value="6hp_glycosidase-like_sf"/>
</dbReference>
<reference evidence="20" key="2">
    <citation type="journal article" date="2008" name="Bioinformatics">
        <title>Assembly reconciliation.</title>
        <authorList>
            <person name="Zimin A.V."/>
            <person name="Smith D.R."/>
            <person name="Sutton G."/>
            <person name="Yorke J.A."/>
        </authorList>
    </citation>
    <scope>NUCLEOTIDE SEQUENCE</scope>
    <source>
        <strain evidence="20">TSC#15081-1352.22</strain>
    </source>
</reference>
<evidence type="ECO:0000256" key="7">
    <source>
        <dbReference type="ARBA" id="ARBA00022968"/>
    </source>
</evidence>
<evidence type="ECO:0000313" key="20">
    <source>
        <dbReference type="EMBL" id="EDW06964.1"/>
    </source>
</evidence>
<evidence type="ECO:0000256" key="13">
    <source>
        <dbReference type="ARBA" id="ARBA00054774"/>
    </source>
</evidence>
<dbReference type="GO" id="GO:0005975">
    <property type="term" value="P:carbohydrate metabolic process"/>
    <property type="evidence" value="ECO:0007669"/>
    <property type="project" value="InterPro"/>
</dbReference>
<feature type="binding site" evidence="16">
    <location>
        <position position="629"/>
    </location>
    <ligand>
        <name>Ca(2+)</name>
        <dbReference type="ChEBI" id="CHEBI:29108"/>
    </ligand>
</feature>
<proteinExistence type="inferred from homology"/>
<feature type="active site" description="Proton donor" evidence="15">
    <location>
        <position position="276"/>
    </location>
</feature>
<comment type="catalytic activity">
    <reaction evidence="12">
        <text>N(4)-(alpha-D-Man-(1-&gt;2)-alpha-D-Man-(1-&gt;2)-alpha-D-Man-(1-&gt;3)-[alpha-D-Man-(1-&gt;2)-alpha-D-Man-(1-&gt;3)-[alpha-D-Man-(1-&gt;2)-alpha-D-Man-(1-&gt;6)]-alpha-D-Man-(1-&gt;6)]-beta-D-Man-(1-&gt;4)-beta-D-GlcNAc-(1-&gt;4)-beta-D-GlcNAc)-L-asparaginyl-[protein] (N-glucan mannose isomer 9A1,2,3B1,2,3) + 4 H2O = N(4)-(alpha-D-Man-(1-&gt;3)-[alpha-D-Man-(1-&gt;3)-[alpha-D-Man-(1-&gt;6)]-alpha-D-Man-(1-&gt;6)]-beta-D-Man-(1-&gt;4)-beta-D-GlcNAc-(1-&gt;4)-beta-D-GlcNAc)-L-asparaginyl-[protein] (N-glucan mannose isomer 5A1,2) + 4 beta-D-mannose</text>
        <dbReference type="Rhea" id="RHEA:56008"/>
        <dbReference type="Rhea" id="RHEA-COMP:14356"/>
        <dbReference type="Rhea" id="RHEA-COMP:14367"/>
        <dbReference type="ChEBI" id="CHEBI:15377"/>
        <dbReference type="ChEBI" id="CHEBI:28563"/>
        <dbReference type="ChEBI" id="CHEBI:59087"/>
        <dbReference type="ChEBI" id="CHEBI:139493"/>
        <dbReference type="EC" id="3.2.1.113"/>
    </reaction>
</comment>
<dbReference type="InterPro" id="IPR001382">
    <property type="entry name" value="Glyco_hydro_47"/>
</dbReference>
<dbReference type="GO" id="GO:0005509">
    <property type="term" value="F:calcium ion binding"/>
    <property type="evidence" value="ECO:0007669"/>
    <property type="project" value="InterPro"/>
</dbReference>
<dbReference type="InterPro" id="IPR036026">
    <property type="entry name" value="Seven-hairpin_glycosidases"/>
</dbReference>
<keyword evidence="8 19" id="KW-0472">Membrane</keyword>
<evidence type="ECO:0000313" key="21">
    <source>
        <dbReference type="Proteomes" id="UP000009192"/>
    </source>
</evidence>
<evidence type="ECO:0000256" key="15">
    <source>
        <dbReference type="PIRSR" id="PIRSR601382-1"/>
    </source>
</evidence>
<dbReference type="OMA" id="PESFGWD"/>
<keyword evidence="21" id="KW-1185">Reference proteome</keyword>
<comment type="function">
    <text evidence="13">Involved in the maturation of Asn-linked oligosaccharides. Progressively trim alpha-1,2-linked mannose residues from Man(9)GlcNAc(2) to produce Man(5)GlcNAc(2).</text>
</comment>
<feature type="transmembrane region" description="Helical" evidence="19">
    <location>
        <begin position="20"/>
        <end position="39"/>
    </location>
</feature>
<feature type="active site" description="Proton donor" evidence="15">
    <location>
        <position position="518"/>
    </location>
</feature>
<evidence type="ECO:0000256" key="16">
    <source>
        <dbReference type="PIRSR" id="PIRSR601382-2"/>
    </source>
</evidence>
<evidence type="ECO:0000256" key="5">
    <source>
        <dbReference type="ARBA" id="ARBA00022801"/>
    </source>
</evidence>
<dbReference type="Pfam" id="PF01532">
    <property type="entry name" value="Glyco_hydro_47"/>
    <property type="match status" value="1"/>
</dbReference>
<evidence type="ECO:0000256" key="18">
    <source>
        <dbReference type="RuleBase" id="RU361193"/>
    </source>
</evidence>
<dbReference type="PRINTS" id="PR00747">
    <property type="entry name" value="GLYHDRLASE47"/>
</dbReference>